<dbReference type="EMBL" id="CP036279">
    <property type="protein sequence ID" value="QDU60716.1"/>
    <property type="molecule type" value="Genomic_DNA"/>
</dbReference>
<organism evidence="2 3">
    <name type="scientific">Kolteria novifilia</name>
    <dbReference type="NCBI Taxonomy" id="2527975"/>
    <lineage>
        <taxon>Bacteria</taxon>
        <taxon>Pseudomonadati</taxon>
        <taxon>Planctomycetota</taxon>
        <taxon>Planctomycetia</taxon>
        <taxon>Kolteriales</taxon>
        <taxon>Kolteriaceae</taxon>
        <taxon>Kolteria</taxon>
    </lineage>
</organism>
<dbReference type="Gene3D" id="2.30.42.10">
    <property type="match status" value="1"/>
</dbReference>
<dbReference type="InterPro" id="IPR001478">
    <property type="entry name" value="PDZ"/>
</dbReference>
<dbReference type="RefSeq" id="WP_145256994.1">
    <property type="nucleotide sequence ID" value="NZ_CP036279.1"/>
</dbReference>
<evidence type="ECO:0000259" key="1">
    <source>
        <dbReference type="SMART" id="SM00228"/>
    </source>
</evidence>
<evidence type="ECO:0000313" key="2">
    <source>
        <dbReference type="EMBL" id="QDU60716.1"/>
    </source>
</evidence>
<name>A0A518B163_9BACT</name>
<protein>
    <submittedName>
        <fullName evidence="2">Putative periplasmic serine endoprotease DegP-like</fullName>
        <ecNumber evidence="2">3.4.21.107</ecNumber>
    </submittedName>
</protein>
<keyword evidence="2" id="KW-0378">Hydrolase</keyword>
<dbReference type="SUPFAM" id="SSF50156">
    <property type="entry name" value="PDZ domain-like"/>
    <property type="match status" value="1"/>
</dbReference>
<accession>A0A518B163</accession>
<proteinExistence type="predicted"/>
<gene>
    <name evidence="2" type="primary">mucD_2</name>
    <name evidence="2" type="ORF">Pan216_15660</name>
</gene>
<dbReference type="EC" id="3.4.21.107" evidence="2"/>
<dbReference type="AlphaFoldDB" id="A0A518B163"/>
<dbReference type="GO" id="GO:0008233">
    <property type="term" value="F:peptidase activity"/>
    <property type="evidence" value="ECO:0007669"/>
    <property type="project" value="UniProtKB-KW"/>
</dbReference>
<keyword evidence="2" id="KW-0645">Protease</keyword>
<feature type="domain" description="PDZ" evidence="1">
    <location>
        <begin position="154"/>
        <end position="235"/>
    </location>
</feature>
<dbReference type="Pfam" id="PF13180">
    <property type="entry name" value="PDZ_2"/>
    <property type="match status" value="1"/>
</dbReference>
<keyword evidence="3" id="KW-1185">Reference proteome</keyword>
<reference evidence="2 3" key="1">
    <citation type="submission" date="2019-02" db="EMBL/GenBank/DDBJ databases">
        <title>Deep-cultivation of Planctomycetes and their phenomic and genomic characterization uncovers novel biology.</title>
        <authorList>
            <person name="Wiegand S."/>
            <person name="Jogler M."/>
            <person name="Boedeker C."/>
            <person name="Pinto D."/>
            <person name="Vollmers J."/>
            <person name="Rivas-Marin E."/>
            <person name="Kohn T."/>
            <person name="Peeters S.H."/>
            <person name="Heuer A."/>
            <person name="Rast P."/>
            <person name="Oberbeckmann S."/>
            <person name="Bunk B."/>
            <person name="Jeske O."/>
            <person name="Meyerdierks A."/>
            <person name="Storesund J.E."/>
            <person name="Kallscheuer N."/>
            <person name="Luecker S."/>
            <person name="Lage O.M."/>
            <person name="Pohl T."/>
            <person name="Merkel B.J."/>
            <person name="Hornburger P."/>
            <person name="Mueller R.-W."/>
            <person name="Bruemmer F."/>
            <person name="Labrenz M."/>
            <person name="Spormann A.M."/>
            <person name="Op den Camp H."/>
            <person name="Overmann J."/>
            <person name="Amann R."/>
            <person name="Jetten M.S.M."/>
            <person name="Mascher T."/>
            <person name="Medema M.H."/>
            <person name="Devos D.P."/>
            <person name="Kaster A.-K."/>
            <person name="Ovreas L."/>
            <person name="Rohde M."/>
            <person name="Galperin M.Y."/>
            <person name="Jogler C."/>
        </authorList>
    </citation>
    <scope>NUCLEOTIDE SEQUENCE [LARGE SCALE GENOMIC DNA]</scope>
    <source>
        <strain evidence="2 3">Pan216</strain>
    </source>
</reference>
<dbReference type="Proteomes" id="UP000317093">
    <property type="component" value="Chromosome"/>
</dbReference>
<dbReference type="KEGG" id="knv:Pan216_15660"/>
<dbReference type="InterPro" id="IPR036034">
    <property type="entry name" value="PDZ_sf"/>
</dbReference>
<dbReference type="SMART" id="SM00228">
    <property type="entry name" value="PDZ"/>
    <property type="match status" value="1"/>
</dbReference>
<evidence type="ECO:0000313" key="3">
    <source>
        <dbReference type="Proteomes" id="UP000317093"/>
    </source>
</evidence>
<dbReference type="GO" id="GO:0006508">
    <property type="term" value="P:proteolysis"/>
    <property type="evidence" value="ECO:0007669"/>
    <property type="project" value="UniProtKB-KW"/>
</dbReference>
<sequence length="283" mass="30605">MSNESRVPDAIRQLVPLRGSGDLTADENALVDQFAASHDECQAELEAHARCLDILQQAAADPCPTDDRPSLWDKIQPELKRKPVVRYPSKFGWISTNTIGTAVACSLVLTFGVLATTPPGEVPLSAGGNSQPAGDSFVDFNRNIQNPQQRTVQPYIGVHVTGLTPALARKLGLTSVAGAVVTELLPKSPASEVMQPGDVIVGFHRHPVFSPAQLGQLIDQCRFGETVRIQFVRQGKLMETELNIGVDEASRIRPAVDVRQPWNLDGNGPVFAREKTFPLSTAV</sequence>